<feature type="compositionally biased region" description="Basic and acidic residues" evidence="6">
    <location>
        <begin position="824"/>
        <end position="836"/>
    </location>
</feature>
<protein>
    <submittedName>
        <fullName evidence="9">MMPL family transporter</fullName>
    </submittedName>
</protein>
<evidence type="ECO:0000256" key="7">
    <source>
        <dbReference type="SAM" id="Phobius"/>
    </source>
</evidence>
<comment type="caution">
    <text evidence="9">The sequence shown here is derived from an EMBL/GenBank/DDBJ whole genome shotgun (WGS) entry which is preliminary data.</text>
</comment>
<feature type="region of interest" description="Disordered" evidence="6">
    <location>
        <begin position="823"/>
        <end position="866"/>
    </location>
</feature>
<evidence type="ECO:0000256" key="2">
    <source>
        <dbReference type="ARBA" id="ARBA00022475"/>
    </source>
</evidence>
<name>A0ABV3M3Y2_9ACTN</name>
<dbReference type="RefSeq" id="WP_359773862.1">
    <property type="nucleotide sequence ID" value="NZ_JBEYRR010000001.1"/>
</dbReference>
<evidence type="ECO:0000256" key="6">
    <source>
        <dbReference type="SAM" id="MobiDB-lite"/>
    </source>
</evidence>
<evidence type="ECO:0000256" key="1">
    <source>
        <dbReference type="ARBA" id="ARBA00004651"/>
    </source>
</evidence>
<feature type="transmembrane region" description="Helical" evidence="7">
    <location>
        <begin position="12"/>
        <end position="32"/>
    </location>
</feature>
<feature type="transmembrane region" description="Helical" evidence="7">
    <location>
        <begin position="303"/>
        <end position="323"/>
    </location>
</feature>
<keyword evidence="5 7" id="KW-0472">Membrane</keyword>
<dbReference type="Pfam" id="PF03176">
    <property type="entry name" value="MMPL"/>
    <property type="match status" value="2"/>
</dbReference>
<keyword evidence="2" id="KW-1003">Cell membrane</keyword>
<keyword evidence="4 7" id="KW-1133">Transmembrane helix</keyword>
<feature type="domain" description="SSD" evidence="8">
    <location>
        <begin position="667"/>
        <end position="810"/>
    </location>
</feature>
<feature type="transmembrane region" description="Helical" evidence="7">
    <location>
        <begin position="711"/>
        <end position="731"/>
    </location>
</feature>
<evidence type="ECO:0000256" key="4">
    <source>
        <dbReference type="ARBA" id="ARBA00022989"/>
    </source>
</evidence>
<feature type="transmembrane region" description="Helical" evidence="7">
    <location>
        <begin position="785"/>
        <end position="811"/>
    </location>
</feature>
<dbReference type="InterPro" id="IPR050545">
    <property type="entry name" value="Mycobact_MmpL"/>
</dbReference>
<dbReference type="PANTHER" id="PTHR33406">
    <property type="entry name" value="MEMBRANE PROTEIN MJ1562-RELATED"/>
    <property type="match status" value="1"/>
</dbReference>
<accession>A0ABV3M3Y2</accession>
<dbReference type="Proteomes" id="UP001553843">
    <property type="component" value="Unassembled WGS sequence"/>
</dbReference>
<reference evidence="9 10" key="1">
    <citation type="submission" date="2024-06" db="EMBL/GenBank/DDBJ databases">
        <title>The Natural Products Discovery Center: Release of the First 8490 Sequenced Strains for Exploring Actinobacteria Biosynthetic Diversity.</title>
        <authorList>
            <person name="Kalkreuter E."/>
            <person name="Kautsar S.A."/>
            <person name="Yang D."/>
            <person name="Bader C.D."/>
            <person name="Teijaro C.N."/>
            <person name="Fluegel L."/>
            <person name="Davis C.M."/>
            <person name="Simpson J.R."/>
            <person name="Lauterbach L."/>
            <person name="Steele A.D."/>
            <person name="Gui C."/>
            <person name="Meng S."/>
            <person name="Li G."/>
            <person name="Viehrig K."/>
            <person name="Ye F."/>
            <person name="Su P."/>
            <person name="Kiefer A.F."/>
            <person name="Nichols A."/>
            <person name="Cepeda A.J."/>
            <person name="Yan W."/>
            <person name="Fan B."/>
            <person name="Jiang Y."/>
            <person name="Adhikari A."/>
            <person name="Zheng C.-J."/>
            <person name="Schuster L."/>
            <person name="Cowan T.M."/>
            <person name="Smanski M.J."/>
            <person name="Chevrette M.G."/>
            <person name="De Carvalho L.P.S."/>
            <person name="Shen B."/>
        </authorList>
    </citation>
    <scope>NUCLEOTIDE SEQUENCE [LARGE SCALE GENOMIC DNA]</scope>
    <source>
        <strain evidence="9 10">NPDC047833</strain>
    </source>
</reference>
<keyword evidence="3 7" id="KW-0812">Transmembrane</keyword>
<evidence type="ECO:0000259" key="8">
    <source>
        <dbReference type="PROSITE" id="PS50156"/>
    </source>
</evidence>
<evidence type="ECO:0000313" key="10">
    <source>
        <dbReference type="Proteomes" id="UP001553843"/>
    </source>
</evidence>
<proteinExistence type="predicted"/>
<dbReference type="InterPro" id="IPR004869">
    <property type="entry name" value="MMPL_dom"/>
</dbReference>
<comment type="subcellular location">
    <subcellularLocation>
        <location evidence="1">Cell membrane</location>
        <topology evidence="1">Multi-pass membrane protein</topology>
    </subcellularLocation>
</comment>
<keyword evidence="10" id="KW-1185">Reference proteome</keyword>
<gene>
    <name evidence="9" type="ORF">AB0887_31270</name>
</gene>
<feature type="compositionally biased region" description="Polar residues" evidence="6">
    <location>
        <begin position="551"/>
        <end position="560"/>
    </location>
</feature>
<evidence type="ECO:0000256" key="3">
    <source>
        <dbReference type="ARBA" id="ARBA00022692"/>
    </source>
</evidence>
<feature type="transmembrane region" description="Helical" evidence="7">
    <location>
        <begin position="376"/>
        <end position="394"/>
    </location>
</feature>
<dbReference type="SUPFAM" id="SSF82866">
    <property type="entry name" value="Multidrug efflux transporter AcrB transmembrane domain"/>
    <property type="match status" value="2"/>
</dbReference>
<feature type="transmembrane region" description="Helical" evidence="7">
    <location>
        <begin position="262"/>
        <end position="291"/>
    </location>
</feature>
<dbReference type="PROSITE" id="PS50156">
    <property type="entry name" value="SSD"/>
    <property type="match status" value="1"/>
</dbReference>
<dbReference type="Gene3D" id="1.20.1640.10">
    <property type="entry name" value="Multidrug efflux transporter AcrB transmembrane domain"/>
    <property type="match status" value="2"/>
</dbReference>
<dbReference type="InterPro" id="IPR000731">
    <property type="entry name" value="SSD"/>
</dbReference>
<dbReference type="EMBL" id="JBEYRS010000016">
    <property type="protein sequence ID" value="MEW2366414.1"/>
    <property type="molecule type" value="Genomic_DNA"/>
</dbReference>
<dbReference type="PANTHER" id="PTHR33406:SF13">
    <property type="entry name" value="MEMBRANE PROTEIN YDFJ"/>
    <property type="match status" value="1"/>
</dbReference>
<evidence type="ECO:0000313" key="9">
    <source>
        <dbReference type="EMBL" id="MEW2366414.1"/>
    </source>
</evidence>
<evidence type="ECO:0000256" key="5">
    <source>
        <dbReference type="ARBA" id="ARBA00023136"/>
    </source>
</evidence>
<feature type="transmembrane region" description="Helical" evidence="7">
    <location>
        <begin position="222"/>
        <end position="241"/>
    </location>
</feature>
<feature type="transmembrane region" description="Helical" evidence="7">
    <location>
        <begin position="669"/>
        <end position="691"/>
    </location>
</feature>
<feature type="transmembrane region" description="Helical" evidence="7">
    <location>
        <begin position="177"/>
        <end position="210"/>
    </location>
</feature>
<feature type="region of interest" description="Disordered" evidence="6">
    <location>
        <begin position="459"/>
        <end position="578"/>
    </location>
</feature>
<organism evidence="9 10">
    <name type="scientific">Streptomyces huasconensis</name>
    <dbReference type="NCBI Taxonomy" id="1854574"/>
    <lineage>
        <taxon>Bacteria</taxon>
        <taxon>Bacillati</taxon>
        <taxon>Actinomycetota</taxon>
        <taxon>Actinomycetes</taxon>
        <taxon>Kitasatosporales</taxon>
        <taxon>Streptomycetaceae</taxon>
        <taxon>Streptomyces</taxon>
    </lineage>
</organism>
<feature type="transmembrane region" description="Helical" evidence="7">
    <location>
        <begin position="758"/>
        <end position="779"/>
    </location>
</feature>
<sequence length="866" mass="91500">MARWSALHPWRAIVGWLVFVALCLGGGIAVGLNSATSEDFRVGEAGRAEALAAEGGVQLRPTEQVLIRAASGPLDETAADAAVKDVTARMKALPEVASVAEPVRSADGRVLRVQVELNGSEQEDQNHVPPLQAQTEKVAEAHPGLVIEETGDASVSKGVSDQRGEDLAFSEAITLPITLITLAVVFGSVVMVGVPVLLAITSIMATMGLAMVASHLLPDTGVGMSMILLIGMAVGVDYTLFYLKREREERARAGGRLTSEALVEAAAATAGRAIVVSGLAVIVSTTALFLARDVIFDSLATGTILVVAVAVVSSVTVLPALLVKLGRRTERRAAKRVGQGKSVRAYGENRLGRAYGEKGPGRVWHALLTPARKHPALTLGVSVLVMLGLALPALDMNLKNPARDSFSREIPAMKGYDRLLAAFPELRVRHLVVVRAKASQSDEVRQALRELDREAKADPLFTARSAGEQVSGGSGAQVLRSSEEQGSGSSGTQVLRSSEGQGSGDSGTPAAHSSEEQRSSSSGTQVLRSSDEQRARGSSTPVTHSSEDQRTGSSRTPVTHSSEKPTPTAPLLRSSEDRRTTTLELNSRHATYSKQAEASLDRLRHRHIPATIGKLSALPGVETAVTGEVARGMDYVEHQNGKLPLVLGFLLLMTFAMTVHAFRSVVLGLLGVGLNLLSAASALGLLVLVFQGPWAEDLLSFVSLDGISSRVPLFLFVILFGLSMDYQVFVVSRIREAALNGVPTRQAVLDGIASSAKVVTSAALVMVTVFASFVMLHILEMKQMGFVLAAAVLLDAFVIRVMILPAALLLLGRATWWPSGAVRRAQERPAPRREGPDGGVSIGPGRAYPGGSFERHSKPGSVPHSG</sequence>
<feature type="transmembrane region" description="Helical" evidence="7">
    <location>
        <begin position="643"/>
        <end position="662"/>
    </location>
</feature>